<keyword evidence="7 9" id="KW-0408">Iron</keyword>
<comment type="function">
    <text evidence="9">Catalyzes the formation of 5-methyl-uridine at position 1939 (m5U1939) in 23S rRNA.</text>
</comment>
<evidence type="ECO:0000256" key="8">
    <source>
        <dbReference type="ARBA" id="ARBA00023014"/>
    </source>
</evidence>
<keyword evidence="5 9" id="KW-0949">S-adenosyl-L-methionine</keyword>
<feature type="binding site" evidence="9 10">
    <location>
        <position position="382"/>
    </location>
    <ligand>
        <name>S-adenosyl-L-methionine</name>
        <dbReference type="ChEBI" id="CHEBI:59789"/>
    </ligand>
</feature>
<dbReference type="InterPro" id="IPR029063">
    <property type="entry name" value="SAM-dependent_MTases_sf"/>
</dbReference>
<evidence type="ECO:0000256" key="6">
    <source>
        <dbReference type="ARBA" id="ARBA00022723"/>
    </source>
</evidence>
<dbReference type="CDD" id="cd02440">
    <property type="entry name" value="AdoMet_MTases"/>
    <property type="match status" value="1"/>
</dbReference>
<feature type="binding site" evidence="9">
    <location>
        <position position="87"/>
    </location>
    <ligand>
        <name>[4Fe-4S] cluster</name>
        <dbReference type="ChEBI" id="CHEBI:49883"/>
    </ligand>
</feature>
<dbReference type="Gene3D" id="2.40.50.1070">
    <property type="match status" value="1"/>
</dbReference>
<keyword evidence="4 9" id="KW-0808">Transferase</keyword>
<feature type="binding site" evidence="9">
    <location>
        <position position="96"/>
    </location>
    <ligand>
        <name>[4Fe-4S] cluster</name>
        <dbReference type="ChEBI" id="CHEBI:49883"/>
    </ligand>
</feature>
<dbReference type="InterPro" id="IPR001566">
    <property type="entry name" value="23S_rRNA_MeTrfase_RlmD"/>
</dbReference>
<feature type="binding site" evidence="9">
    <location>
        <position position="175"/>
    </location>
    <ligand>
        <name>[4Fe-4S] cluster</name>
        <dbReference type="ChEBI" id="CHEBI:49883"/>
    </ligand>
</feature>
<evidence type="ECO:0000256" key="9">
    <source>
        <dbReference type="HAMAP-Rule" id="MF_01010"/>
    </source>
</evidence>
<feature type="binding site" evidence="9">
    <location>
        <position position="361"/>
    </location>
    <ligand>
        <name>S-adenosyl-L-methionine</name>
        <dbReference type="ChEBI" id="CHEBI:59789"/>
    </ligand>
</feature>
<evidence type="ECO:0000256" key="5">
    <source>
        <dbReference type="ARBA" id="ARBA00022691"/>
    </source>
</evidence>
<comment type="similarity">
    <text evidence="9">Belongs to the class I-like SAM-binding methyltransferase superfamily. RNA M5U methyltransferase family. RlmD subfamily.</text>
</comment>
<dbReference type="GO" id="GO:0070475">
    <property type="term" value="P:rRNA base methylation"/>
    <property type="evidence" value="ECO:0007669"/>
    <property type="project" value="TreeGrafter"/>
</dbReference>
<dbReference type="PROSITE" id="PS01231">
    <property type="entry name" value="TRMA_2"/>
    <property type="match status" value="1"/>
</dbReference>
<dbReference type="Proteomes" id="UP000280792">
    <property type="component" value="Unassembled WGS sequence"/>
</dbReference>
<dbReference type="Gene3D" id="3.40.50.150">
    <property type="entry name" value="Vaccinia Virus protein VP39"/>
    <property type="match status" value="1"/>
</dbReference>
<protein>
    <recommendedName>
        <fullName evidence="9">23S rRNA (uracil(1939)-C(5))-methyltransferase RlmD</fullName>
        <ecNumber evidence="9">2.1.1.190</ecNumber>
    </recommendedName>
    <alternativeName>
        <fullName evidence="9">23S rRNA(m5U1939)-methyltransferase</fullName>
    </alternativeName>
</protein>
<dbReference type="PROSITE" id="PS01230">
    <property type="entry name" value="TRMA_1"/>
    <property type="match status" value="1"/>
</dbReference>
<keyword evidence="8 9" id="KW-0411">Iron-sulfur</keyword>
<dbReference type="SUPFAM" id="SSF50249">
    <property type="entry name" value="Nucleic acid-binding proteins"/>
    <property type="match status" value="1"/>
</dbReference>
<reference evidence="13 14" key="1">
    <citation type="submission" date="2018-08" db="EMBL/GenBank/DDBJ databases">
        <authorList>
            <person name="Khan S.A."/>
        </authorList>
    </citation>
    <scope>NUCLEOTIDE SEQUENCE [LARGE SCALE GENOMIC DNA]</scope>
    <source>
        <strain evidence="13 14">GTF-13</strain>
    </source>
</reference>
<dbReference type="GO" id="GO:0005506">
    <property type="term" value="F:iron ion binding"/>
    <property type="evidence" value="ECO:0007669"/>
    <property type="project" value="UniProtKB-UniRule"/>
</dbReference>
<feature type="binding site" evidence="9 10">
    <location>
        <position position="334"/>
    </location>
    <ligand>
        <name>S-adenosyl-L-methionine</name>
        <dbReference type="ChEBI" id="CHEBI:59789"/>
    </ligand>
</feature>
<dbReference type="PANTHER" id="PTHR11061">
    <property type="entry name" value="RNA M5U METHYLTRANSFERASE"/>
    <property type="match status" value="1"/>
</dbReference>
<evidence type="ECO:0000256" key="3">
    <source>
        <dbReference type="ARBA" id="ARBA00022603"/>
    </source>
</evidence>
<dbReference type="AlphaFoldDB" id="A0A3P3VU52"/>
<dbReference type="HAMAP" id="MF_01010">
    <property type="entry name" value="23SrRNA_methyltr_RlmD"/>
    <property type="match status" value="1"/>
</dbReference>
<feature type="binding site" evidence="9 10">
    <location>
        <position position="284"/>
    </location>
    <ligand>
        <name>S-adenosyl-L-methionine</name>
        <dbReference type="ChEBI" id="CHEBI:59789"/>
    </ligand>
</feature>
<dbReference type="NCBIfam" id="NF009639">
    <property type="entry name" value="PRK13168.1"/>
    <property type="match status" value="1"/>
</dbReference>
<evidence type="ECO:0000313" key="13">
    <source>
        <dbReference type="EMBL" id="RRJ85146.1"/>
    </source>
</evidence>
<name>A0A3P3VU52_9GAMM</name>
<dbReference type="InterPro" id="IPR010280">
    <property type="entry name" value="U5_MeTrfase_fam"/>
</dbReference>
<dbReference type="GO" id="GO:0003723">
    <property type="term" value="F:RNA binding"/>
    <property type="evidence" value="ECO:0007669"/>
    <property type="project" value="InterPro"/>
</dbReference>
<reference evidence="13 14" key="2">
    <citation type="submission" date="2018-12" db="EMBL/GenBank/DDBJ databases">
        <title>Simiduia agarivorans gen. nov., sp. nov., a marine, agarolytic bacterium isolated from shallow coastal water from Keelung, Taiwan.</title>
        <authorList>
            <person name="Shieh W.Y."/>
        </authorList>
    </citation>
    <scope>NUCLEOTIDE SEQUENCE [LARGE SCALE GENOMIC DNA]</scope>
    <source>
        <strain evidence="13 14">GTF-13</strain>
    </source>
</reference>
<organism evidence="13 14">
    <name type="scientific">Aestuariirhabdus litorea</name>
    <dbReference type="NCBI Taxonomy" id="2528527"/>
    <lineage>
        <taxon>Bacteria</taxon>
        <taxon>Pseudomonadati</taxon>
        <taxon>Pseudomonadota</taxon>
        <taxon>Gammaproteobacteria</taxon>
        <taxon>Oceanospirillales</taxon>
        <taxon>Aestuariirhabdaceae</taxon>
        <taxon>Aestuariirhabdus</taxon>
    </lineage>
</organism>
<evidence type="ECO:0000313" key="14">
    <source>
        <dbReference type="Proteomes" id="UP000280792"/>
    </source>
</evidence>
<proteinExistence type="inferred from homology"/>
<dbReference type="InterPro" id="IPR030391">
    <property type="entry name" value="MeTrfase_TrmA_CS"/>
</dbReference>
<feature type="active site" description="Nucleophile" evidence="9 10">
    <location>
        <position position="408"/>
    </location>
</feature>
<dbReference type="InterPro" id="IPR012340">
    <property type="entry name" value="NA-bd_OB-fold"/>
</dbReference>
<feature type="active site" evidence="11">
    <location>
        <position position="408"/>
    </location>
</feature>
<evidence type="ECO:0000256" key="11">
    <source>
        <dbReference type="PROSITE-ProRule" id="PRU10015"/>
    </source>
</evidence>
<evidence type="ECO:0000256" key="10">
    <source>
        <dbReference type="PROSITE-ProRule" id="PRU01024"/>
    </source>
</evidence>
<dbReference type="Pfam" id="PF05958">
    <property type="entry name" value="tRNA_U5-meth_tr"/>
    <property type="match status" value="1"/>
</dbReference>
<dbReference type="Pfam" id="PF01938">
    <property type="entry name" value="TRAM"/>
    <property type="match status" value="1"/>
</dbReference>
<dbReference type="GO" id="GO:0051539">
    <property type="term" value="F:4 iron, 4 sulfur cluster binding"/>
    <property type="evidence" value="ECO:0007669"/>
    <property type="project" value="UniProtKB-KW"/>
</dbReference>
<dbReference type="PANTHER" id="PTHR11061:SF49">
    <property type="entry name" value="23S RRNA (URACIL(1939)-C(5))-METHYLTRANSFERASE RLMD"/>
    <property type="match status" value="1"/>
</dbReference>
<feature type="binding site" evidence="9">
    <location>
        <position position="318"/>
    </location>
    <ligand>
        <name>S-adenosyl-L-methionine</name>
        <dbReference type="ChEBI" id="CHEBI:59789"/>
    </ligand>
</feature>
<dbReference type="InterPro" id="IPR030390">
    <property type="entry name" value="MeTrfase_TrmA_AS"/>
</dbReference>
<evidence type="ECO:0000259" key="12">
    <source>
        <dbReference type="PROSITE" id="PS50926"/>
    </source>
</evidence>
<dbReference type="GO" id="GO:0070041">
    <property type="term" value="F:rRNA (uridine-C5-)-methyltransferase activity"/>
    <property type="evidence" value="ECO:0007669"/>
    <property type="project" value="UniProtKB-UniRule"/>
</dbReference>
<comment type="catalytic activity">
    <reaction evidence="9">
        <text>uridine(1939) in 23S rRNA + S-adenosyl-L-methionine = 5-methyluridine(1939) in 23S rRNA + S-adenosyl-L-homocysteine + H(+)</text>
        <dbReference type="Rhea" id="RHEA:42908"/>
        <dbReference type="Rhea" id="RHEA-COMP:10278"/>
        <dbReference type="Rhea" id="RHEA-COMP:10279"/>
        <dbReference type="ChEBI" id="CHEBI:15378"/>
        <dbReference type="ChEBI" id="CHEBI:57856"/>
        <dbReference type="ChEBI" id="CHEBI:59789"/>
        <dbReference type="ChEBI" id="CHEBI:65315"/>
        <dbReference type="ChEBI" id="CHEBI:74447"/>
        <dbReference type="EC" id="2.1.1.190"/>
    </reaction>
</comment>
<dbReference type="EC" id="2.1.1.190" evidence="9"/>
<keyword evidence="14" id="KW-1185">Reference proteome</keyword>
<keyword evidence="2 9" id="KW-0698">rRNA processing</keyword>
<dbReference type="EMBL" id="QWEZ01000001">
    <property type="protein sequence ID" value="RRJ85146.1"/>
    <property type="molecule type" value="Genomic_DNA"/>
</dbReference>
<feature type="domain" description="TRAM" evidence="12">
    <location>
        <begin position="16"/>
        <end position="74"/>
    </location>
</feature>
<dbReference type="PROSITE" id="PS50926">
    <property type="entry name" value="TRAM"/>
    <property type="match status" value="1"/>
</dbReference>
<comment type="caution">
    <text evidence="13">The sequence shown here is derived from an EMBL/GenBank/DDBJ whole genome shotgun (WGS) entry which is preliminary data.</text>
</comment>
<evidence type="ECO:0000256" key="4">
    <source>
        <dbReference type="ARBA" id="ARBA00022679"/>
    </source>
</evidence>
<evidence type="ECO:0000256" key="7">
    <source>
        <dbReference type="ARBA" id="ARBA00023004"/>
    </source>
</evidence>
<keyword evidence="1 9" id="KW-0004">4Fe-4S</keyword>
<accession>A0A3P3VU52</accession>
<feature type="binding site" evidence="9 10">
    <location>
        <position position="313"/>
    </location>
    <ligand>
        <name>S-adenosyl-L-methionine</name>
        <dbReference type="ChEBI" id="CHEBI:59789"/>
    </ligand>
</feature>
<feature type="binding site" evidence="9">
    <location>
        <position position="93"/>
    </location>
    <ligand>
        <name>[4Fe-4S] cluster</name>
        <dbReference type="ChEBI" id="CHEBI:49883"/>
    </ligand>
</feature>
<dbReference type="PROSITE" id="PS51687">
    <property type="entry name" value="SAM_MT_RNA_M5U"/>
    <property type="match status" value="1"/>
</dbReference>
<dbReference type="Gene3D" id="2.40.50.140">
    <property type="entry name" value="Nucleic acid-binding proteins"/>
    <property type="match status" value="1"/>
</dbReference>
<evidence type="ECO:0000256" key="1">
    <source>
        <dbReference type="ARBA" id="ARBA00022485"/>
    </source>
</evidence>
<keyword evidence="6 9" id="KW-0479">Metal-binding</keyword>
<evidence type="ECO:0000256" key="2">
    <source>
        <dbReference type="ARBA" id="ARBA00022552"/>
    </source>
</evidence>
<dbReference type="InterPro" id="IPR002792">
    <property type="entry name" value="TRAM_dom"/>
</dbReference>
<dbReference type="SUPFAM" id="SSF53335">
    <property type="entry name" value="S-adenosyl-L-methionine-dependent methyltransferases"/>
    <property type="match status" value="1"/>
</dbReference>
<gene>
    <name evidence="9 13" type="primary">rlmD</name>
    <name evidence="13" type="ORF">D0544_08795</name>
</gene>
<sequence length="453" mass="50546">MDGVNVKFYQQPGRSRQQPQKPVRVHVEGMTHDLRGIARHEGKPLFIDNALPGEQVSVRIERRHGRYLEGRALHIEEASRERVSPRCQHFGRCGGCSLQYLDSQAQLTHKEQAVLGQLERFAAVQPDQLAPPLGSQPFGYRSRARLAVYYHRKQKQLLVGFREARSRQVISLAQCPVLAPELECLLQPLQQLIGSLKAFDQVSHLELLLGERGPAVLFRHLQPLCEEDQQRLQAFAEQHLQQLYLQGDSHSVHCFWSREGNPRLSYPLSAFSLSLAYQPLDFTQVNRPLNEAMVTRAMEWLDPGPGERVLDLFCGLGNFSLPAARLGAEVVGVEGSATMVQRAQLNAQSAGIETARFHVLDLTEEGVLRSLCPNGVDKVVLDPPRAGAAETISDICQLGPASILYISCDPATLARDAGLLRDRAYRLQRLCVMDMFPQTGHIESMALFVQSGN</sequence>
<keyword evidence="3 9" id="KW-0489">Methyltransferase</keyword>
<dbReference type="FunFam" id="2.40.50.140:FF:000097">
    <property type="entry name" value="23S rRNA (uracil(1939)-C(5))-methyltransferase RlmD"/>
    <property type="match status" value="1"/>
</dbReference>